<dbReference type="InterPro" id="IPR036737">
    <property type="entry name" value="OmpA-like_sf"/>
</dbReference>
<evidence type="ECO:0000256" key="2">
    <source>
        <dbReference type="ARBA" id="ARBA00023136"/>
    </source>
</evidence>
<dbReference type="Gene3D" id="3.30.1330.60">
    <property type="entry name" value="OmpA-like domain"/>
    <property type="match status" value="1"/>
</dbReference>
<keyword evidence="3" id="KW-0998">Cell outer membrane</keyword>
<feature type="signal peptide" evidence="6">
    <location>
        <begin position="1"/>
        <end position="22"/>
    </location>
</feature>
<dbReference type="OrthoDB" id="1488841at2"/>
<dbReference type="InterPro" id="IPR050330">
    <property type="entry name" value="Bact_OuterMem_StrucFunc"/>
</dbReference>
<dbReference type="InterPro" id="IPR006665">
    <property type="entry name" value="OmpA-like"/>
</dbReference>
<evidence type="ECO:0000313" key="8">
    <source>
        <dbReference type="EMBL" id="KYG76274.1"/>
    </source>
</evidence>
<evidence type="ECO:0000259" key="7">
    <source>
        <dbReference type="PROSITE" id="PS51123"/>
    </source>
</evidence>
<dbReference type="RefSeq" id="WP_062591351.1">
    <property type="nucleotide sequence ID" value="NZ_LQZQ01000023.1"/>
</dbReference>
<dbReference type="AlphaFoldDB" id="A0A150XC82"/>
<organism evidence="8 9">
    <name type="scientific">Roseivirga ehrenbergii (strain DSM 102268 / JCM 13514 / KCTC 12282 / NCIMB 14502 / KMM 6017)</name>
    <dbReference type="NCBI Taxonomy" id="279360"/>
    <lineage>
        <taxon>Bacteria</taxon>
        <taxon>Pseudomonadati</taxon>
        <taxon>Bacteroidota</taxon>
        <taxon>Cytophagia</taxon>
        <taxon>Cytophagales</taxon>
        <taxon>Roseivirgaceae</taxon>
        <taxon>Roseivirga</taxon>
    </lineage>
</organism>
<dbReference type="PRINTS" id="PR01021">
    <property type="entry name" value="OMPADOMAIN"/>
</dbReference>
<gene>
    <name evidence="8" type="ORF">MB14_03225</name>
</gene>
<dbReference type="PANTHER" id="PTHR30329">
    <property type="entry name" value="STATOR ELEMENT OF FLAGELLAR MOTOR COMPLEX"/>
    <property type="match status" value="1"/>
</dbReference>
<evidence type="ECO:0000256" key="6">
    <source>
        <dbReference type="SAM" id="SignalP"/>
    </source>
</evidence>
<evidence type="ECO:0000256" key="3">
    <source>
        <dbReference type="ARBA" id="ARBA00023237"/>
    </source>
</evidence>
<evidence type="ECO:0000256" key="1">
    <source>
        <dbReference type="ARBA" id="ARBA00004442"/>
    </source>
</evidence>
<dbReference type="SUPFAM" id="SSF82171">
    <property type="entry name" value="DPP6 N-terminal domain-like"/>
    <property type="match status" value="1"/>
</dbReference>
<comment type="subcellular location">
    <subcellularLocation>
        <location evidence="1">Cell outer membrane</location>
    </subcellularLocation>
</comment>
<dbReference type="STRING" id="279360.MB14_03225"/>
<feature type="chain" id="PRO_5007574492" description="OmpA-like domain-containing protein" evidence="6">
    <location>
        <begin position="23"/>
        <end position="687"/>
    </location>
</feature>
<keyword evidence="6" id="KW-0732">Signal</keyword>
<evidence type="ECO:0000313" key="9">
    <source>
        <dbReference type="Proteomes" id="UP000075583"/>
    </source>
</evidence>
<dbReference type="Pfam" id="PF00691">
    <property type="entry name" value="OmpA"/>
    <property type="match status" value="1"/>
</dbReference>
<feature type="compositionally biased region" description="Polar residues" evidence="5">
    <location>
        <begin position="28"/>
        <end position="50"/>
    </location>
</feature>
<dbReference type="SUPFAM" id="SSF48452">
    <property type="entry name" value="TPR-like"/>
    <property type="match status" value="1"/>
</dbReference>
<dbReference type="InterPro" id="IPR011990">
    <property type="entry name" value="TPR-like_helical_dom_sf"/>
</dbReference>
<dbReference type="InterPro" id="IPR006664">
    <property type="entry name" value="OMP_bac"/>
</dbReference>
<reference evidence="8" key="1">
    <citation type="submission" date="2016-01" db="EMBL/GenBank/DDBJ databases">
        <title>Genome sequencing of Roseivirga ehrenbergii KMM 6017.</title>
        <authorList>
            <person name="Selvaratnam C."/>
            <person name="Thevarajoo S."/>
            <person name="Goh K.M."/>
            <person name="Ee R."/>
            <person name="Chan K.-G."/>
            <person name="Chong C.S."/>
        </authorList>
    </citation>
    <scope>NUCLEOTIDE SEQUENCE [LARGE SCALE GENOMIC DNA]</scope>
    <source>
        <strain evidence="8">KMM 6017</strain>
    </source>
</reference>
<keyword evidence="9" id="KW-1185">Reference proteome</keyword>
<dbReference type="Proteomes" id="UP000075583">
    <property type="component" value="Unassembled WGS sequence"/>
</dbReference>
<dbReference type="Gene3D" id="2.120.10.30">
    <property type="entry name" value="TolB, C-terminal domain"/>
    <property type="match status" value="1"/>
</dbReference>
<dbReference type="Pfam" id="PF07676">
    <property type="entry name" value="PD40"/>
    <property type="match status" value="3"/>
</dbReference>
<dbReference type="CDD" id="cd07185">
    <property type="entry name" value="OmpA_C-like"/>
    <property type="match status" value="1"/>
</dbReference>
<dbReference type="PROSITE" id="PS51257">
    <property type="entry name" value="PROKAR_LIPOPROTEIN"/>
    <property type="match status" value="1"/>
</dbReference>
<feature type="domain" description="OmpA-like" evidence="7">
    <location>
        <begin position="563"/>
        <end position="685"/>
    </location>
</feature>
<dbReference type="InterPro" id="IPR011042">
    <property type="entry name" value="6-blade_b-propeller_TolB-like"/>
</dbReference>
<dbReference type="InterPro" id="IPR011659">
    <property type="entry name" value="WD40"/>
</dbReference>
<comment type="caution">
    <text evidence="8">The sequence shown here is derived from an EMBL/GenBank/DDBJ whole genome shotgun (WGS) entry which is preliminary data.</text>
</comment>
<evidence type="ECO:0000256" key="5">
    <source>
        <dbReference type="SAM" id="MobiDB-lite"/>
    </source>
</evidence>
<sequence>MRNRIQIIGILMLALLMGCKSSQNFLGVDTPSTPANDGRSTNAQSSNVGSLTGGVEEEIEKLKEVKVKKSYENANYNLAIEDYKKELEDDPESPVYNYYVAESYRKTNRIYEATDYYAKAIEGGYADDEMELHYAQALKASERYNDAKNVLQKYLQYATVENFVDRAKAELKNLDKLDSISLNVRNIDVKNAEGINTENAEYSPYFFKNELYFATGREQASFERYGIPFTDLYKVQTNGLNLDATSIEKLSSIFNDEEINEGSLAFSPDGNSVVFAKGNSADKRGRFNTDLYISTKKNGEWTAPQLMPINSPDSWDSSPTFSGDGKTIYFASDRPGGLGGSDIYRTRLNDRGRWADVQNMGPTINTAEDEMFPYVSPDNKLYFSSTGHAGFGMLDVFVAINEGGNITIENMGPSINSSYDDFGLVYSEFPYEGFFSSNRPGGKGDDDIYTFVDNSSDLKKIEYILAGVTYQLNEDSTQSILPDVRVKLMSTDNEVIDDQLTGRGGIFQFKVEPEKEYILLGEKANFFVKRRAFSTVGGEIKQEDLVERFTTKKFESSLTLDPIILEKTIVLQNIYYDLNKAEIRPDAAVELDKLVELLKDNPNIKIELSSHTDSRAEDAFNLDLSERRAQAAVRYLILKGISQNRLVAKGYGESQLINGCGNDADCTEEQHQQNRRTEFKVIEYKDN</sequence>
<name>A0A150XC82_ROSEK</name>
<proteinExistence type="predicted"/>
<dbReference type="SUPFAM" id="SSF103088">
    <property type="entry name" value="OmpA-like"/>
    <property type="match status" value="1"/>
</dbReference>
<keyword evidence="2 4" id="KW-0472">Membrane</keyword>
<feature type="region of interest" description="Disordered" evidence="5">
    <location>
        <begin position="28"/>
        <end position="51"/>
    </location>
</feature>
<dbReference type="PROSITE" id="PS51123">
    <property type="entry name" value="OMPA_2"/>
    <property type="match status" value="1"/>
</dbReference>
<evidence type="ECO:0000256" key="4">
    <source>
        <dbReference type="PROSITE-ProRule" id="PRU00473"/>
    </source>
</evidence>
<accession>A0A150XC82</accession>
<dbReference type="GO" id="GO:0009279">
    <property type="term" value="C:cell outer membrane"/>
    <property type="evidence" value="ECO:0007669"/>
    <property type="project" value="UniProtKB-SubCell"/>
</dbReference>
<protein>
    <recommendedName>
        <fullName evidence="7">OmpA-like domain-containing protein</fullName>
    </recommendedName>
</protein>
<dbReference type="PANTHER" id="PTHR30329:SF21">
    <property type="entry name" value="LIPOPROTEIN YIAD-RELATED"/>
    <property type="match status" value="1"/>
</dbReference>
<dbReference type="EMBL" id="LQZQ01000023">
    <property type="protein sequence ID" value="KYG76274.1"/>
    <property type="molecule type" value="Genomic_DNA"/>
</dbReference>
<dbReference type="Gene3D" id="1.25.40.10">
    <property type="entry name" value="Tetratricopeptide repeat domain"/>
    <property type="match status" value="1"/>
</dbReference>